<comment type="subunit">
    <text evidence="4">Heterotetramer; composed of 2 small (MOCS2A) and 2 large (MOCS2B) subunits.</text>
</comment>
<evidence type="ECO:0000313" key="7">
    <source>
        <dbReference type="Proteomes" id="UP000016923"/>
    </source>
</evidence>
<proteinExistence type="inferred from homology"/>
<evidence type="ECO:0000256" key="4">
    <source>
        <dbReference type="HAMAP-Rule" id="MF_03052"/>
    </source>
</evidence>
<keyword evidence="2 4" id="KW-0808">Transferase</keyword>
<feature type="binding site" evidence="4">
    <location>
        <position position="130"/>
    </location>
    <ligand>
        <name>substrate</name>
    </ligand>
</feature>
<dbReference type="GO" id="GO:0030366">
    <property type="term" value="F:molybdopterin synthase activity"/>
    <property type="evidence" value="ECO:0007669"/>
    <property type="project" value="UniProtKB-UniRule"/>
</dbReference>
<evidence type="ECO:0000256" key="1">
    <source>
        <dbReference type="ARBA" id="ARBA00022490"/>
    </source>
</evidence>
<organism evidence="6 7">
    <name type="scientific">Ophiostoma piceae (strain UAMH 11346)</name>
    <name type="common">Sap stain fungus</name>
    <dbReference type="NCBI Taxonomy" id="1262450"/>
    <lineage>
        <taxon>Eukaryota</taxon>
        <taxon>Fungi</taxon>
        <taxon>Dikarya</taxon>
        <taxon>Ascomycota</taxon>
        <taxon>Pezizomycotina</taxon>
        <taxon>Sordariomycetes</taxon>
        <taxon>Sordariomycetidae</taxon>
        <taxon>Ophiostomatales</taxon>
        <taxon>Ophiostomataceae</taxon>
        <taxon>Ophiostoma</taxon>
    </lineage>
</organism>
<dbReference type="OrthoDB" id="5531344at2759"/>
<dbReference type="EMBL" id="KE148164">
    <property type="protein sequence ID" value="EPE03924.1"/>
    <property type="molecule type" value="Genomic_DNA"/>
</dbReference>
<comment type="subcellular location">
    <subcellularLocation>
        <location evidence="4">Cytoplasm</location>
    </subcellularLocation>
</comment>
<dbReference type="InterPro" id="IPR036563">
    <property type="entry name" value="MoaE_sf"/>
</dbReference>
<dbReference type="AlphaFoldDB" id="S3BRL5"/>
<dbReference type="HAMAP" id="MF_03052">
    <property type="entry name" value="MOC2B"/>
    <property type="match status" value="1"/>
</dbReference>
<dbReference type="GO" id="GO:1990140">
    <property type="term" value="C:molybdopterin synthase complex"/>
    <property type="evidence" value="ECO:0007669"/>
    <property type="project" value="UniProtKB-UniRule"/>
</dbReference>
<dbReference type="HOGENOM" id="CLU_089568_3_1_1"/>
<feature type="binding site" evidence="4">
    <location>
        <begin position="137"/>
        <end position="139"/>
    </location>
    <ligand>
        <name>substrate</name>
    </ligand>
</feature>
<evidence type="ECO:0000256" key="3">
    <source>
        <dbReference type="ARBA" id="ARBA00023150"/>
    </source>
</evidence>
<dbReference type="STRING" id="1262450.S3BRL5"/>
<comment type="catalytic activity">
    <reaction evidence="4">
        <text>2 [molybdopterin-synthase sulfur-carrier protein]-C-terminal-Gly-aminoethanethioate + cyclic pyranopterin phosphate + H2O = molybdopterin + 2 [molybdopterin-synthase sulfur-carrier protein]-C-terminal Gly-Gly + 2 H(+)</text>
        <dbReference type="Rhea" id="RHEA:26333"/>
        <dbReference type="Rhea" id="RHEA-COMP:12202"/>
        <dbReference type="Rhea" id="RHEA-COMP:19907"/>
        <dbReference type="ChEBI" id="CHEBI:15377"/>
        <dbReference type="ChEBI" id="CHEBI:15378"/>
        <dbReference type="ChEBI" id="CHEBI:58698"/>
        <dbReference type="ChEBI" id="CHEBI:59648"/>
        <dbReference type="ChEBI" id="CHEBI:90778"/>
        <dbReference type="ChEBI" id="CHEBI:232372"/>
        <dbReference type="EC" id="2.8.1.12"/>
    </reaction>
</comment>
<comment type="similarity">
    <text evidence="4">Belongs to the MoaE family. MOCS2B subfamily.</text>
</comment>
<dbReference type="SUPFAM" id="SSF54690">
    <property type="entry name" value="Molybdopterin synthase subunit MoaE"/>
    <property type="match status" value="1"/>
</dbReference>
<dbReference type="GO" id="GO:0006777">
    <property type="term" value="P:Mo-molybdopterin cofactor biosynthetic process"/>
    <property type="evidence" value="ECO:0007669"/>
    <property type="project" value="UniProtKB-UniRule"/>
</dbReference>
<dbReference type="VEuPathDB" id="FungiDB:F503_01814"/>
<keyword evidence="1 4" id="KW-0963">Cytoplasm</keyword>
<feature type="compositionally biased region" description="Basic and acidic residues" evidence="5">
    <location>
        <begin position="148"/>
        <end position="157"/>
    </location>
</feature>
<comment type="function">
    <text evidence="4">Catalytic subunit of the molybdopterin synthase complex, a complex that catalyzes the conversion of precursor Z into molybdopterin. Acts by mediating the incorporation of 2 sulfur atoms from thiocarboxylated MOCS2A into precursor Z to generate a dithiolene group.</text>
</comment>
<protein>
    <recommendedName>
        <fullName evidence="4">Molybdopterin synthase catalytic subunit</fullName>
        <ecNumber evidence="4">2.8.1.12</ecNumber>
    </recommendedName>
    <alternativeName>
        <fullName evidence="4">Common component for nitrate reductase and xanthine dehydrogenase protein H</fullName>
    </alternativeName>
    <alternativeName>
        <fullName evidence="4">Molybdenum cofactor synthesis protein 2 large subunit</fullName>
    </alternativeName>
    <alternativeName>
        <fullName evidence="4">Molybdenum cofactor synthesis protein 2B</fullName>
        <shortName evidence="4">MOCS2B</shortName>
    </alternativeName>
</protein>
<keyword evidence="7" id="KW-1185">Reference proteome</keyword>
<comment type="pathway">
    <text evidence="4">Cofactor biosynthesis; molybdopterin biosynthesis.</text>
</comment>
<evidence type="ECO:0000313" key="6">
    <source>
        <dbReference type="EMBL" id="EPE03924.1"/>
    </source>
</evidence>
<dbReference type="CDD" id="cd00756">
    <property type="entry name" value="MoaE"/>
    <property type="match status" value="1"/>
</dbReference>
<reference evidence="6 7" key="1">
    <citation type="journal article" date="2013" name="BMC Genomics">
        <title>The genome and transcriptome of the pine saprophyte Ophiostoma piceae, and a comparison with the bark beetle-associated pine pathogen Grosmannia clavigera.</title>
        <authorList>
            <person name="Haridas S."/>
            <person name="Wang Y."/>
            <person name="Lim L."/>
            <person name="Massoumi Alamouti S."/>
            <person name="Jackman S."/>
            <person name="Docking R."/>
            <person name="Robertson G."/>
            <person name="Birol I."/>
            <person name="Bohlmann J."/>
            <person name="Breuil C."/>
        </authorList>
    </citation>
    <scope>NUCLEOTIDE SEQUENCE [LARGE SCALE GENOMIC DNA]</scope>
    <source>
        <strain evidence="6 7">UAMH 11346</strain>
    </source>
</reference>
<dbReference type="PANTHER" id="PTHR23404">
    <property type="entry name" value="MOLYBDOPTERIN SYNTHASE RELATED"/>
    <property type="match status" value="1"/>
</dbReference>
<feature type="binding site" evidence="4">
    <location>
        <begin position="114"/>
        <end position="115"/>
    </location>
    <ligand>
        <name>substrate</name>
    </ligand>
</feature>
<name>S3BRL5_OPHP1</name>
<sequence>MARQPSPKADAPTDACHVALSEEPLDVAAIMQRVRSPKAGANVLFAGSTRDSFDGRAVATLRYAAYQPRALQSMRDIAASIRLKHNLTAIAIVHRLGPVPIGEDSVLIAVSAPHRKAAWTAGEECLERVKERVEIWKQEVFEPTADAAKAEGTKSEEGESVWRANKDATLGMPTVVSSAAQTSPSPSA</sequence>
<feature type="region of interest" description="Disordered" evidence="5">
    <location>
        <begin position="145"/>
        <end position="167"/>
    </location>
</feature>
<dbReference type="eggNOG" id="KOG3307">
    <property type="taxonomic scope" value="Eukaryota"/>
</dbReference>
<evidence type="ECO:0000256" key="5">
    <source>
        <dbReference type="SAM" id="MobiDB-lite"/>
    </source>
</evidence>
<dbReference type="Pfam" id="PF02391">
    <property type="entry name" value="MoaE"/>
    <property type="match status" value="1"/>
</dbReference>
<dbReference type="UniPathway" id="UPA00344"/>
<evidence type="ECO:0000256" key="2">
    <source>
        <dbReference type="ARBA" id="ARBA00022679"/>
    </source>
</evidence>
<accession>S3BRL5</accession>
<dbReference type="InterPro" id="IPR003448">
    <property type="entry name" value="Mopterin_biosynth_MoaE"/>
</dbReference>
<keyword evidence="3 4" id="KW-0501">Molybdenum cofactor biosynthesis</keyword>
<dbReference type="OMA" id="WKHQFFA"/>
<gene>
    <name evidence="4" type="primary">cnxH</name>
    <name evidence="6" type="ORF">F503_01814</name>
</gene>
<dbReference type="Gene3D" id="3.90.1170.40">
    <property type="entry name" value="Molybdopterin biosynthesis MoaE subunit"/>
    <property type="match status" value="1"/>
</dbReference>
<dbReference type="InterPro" id="IPR028888">
    <property type="entry name" value="MOCS2B_euk"/>
</dbReference>
<dbReference type="Proteomes" id="UP000016923">
    <property type="component" value="Unassembled WGS sequence"/>
</dbReference>
<dbReference type="EC" id="2.8.1.12" evidence="4"/>